<dbReference type="GO" id="GO:0004066">
    <property type="term" value="F:asparagine synthase (glutamine-hydrolyzing) activity"/>
    <property type="evidence" value="ECO:0007669"/>
    <property type="project" value="UniProtKB-EC"/>
</dbReference>
<evidence type="ECO:0000259" key="12">
    <source>
        <dbReference type="Pfam" id="PF00733"/>
    </source>
</evidence>
<sequence length="649" mass="75478">MCGLVGFIVKQSSNIDYETVIKQMSMTLSHRGPDDFGIWVDPNVGISLGHRRLSIIDLSPEGHQPMHSISNRYVVVFNGEIYNHQDIRNELLSQDPQITFRGRSDTEVMLAAFEKWGVKKAVEKFVGMFAFALWDKKERVLYLCRDRMGEKPLYYGWVGDTFMFASELKALTKHPNFKQEVNRDALALYMRYSYIPSPYSIYKNIFKLQPGTLLTVDVEKNLENIEYYWSLKNVIEVAKNEPFQGSETEAIEHLHSLIIHSVKQQMLSSDVPVGAFLSGGIDSSTVVAIMQAQSKKAIKTFSIGFYEQDYNEAQHAKAVADYLGTDHTELYVTPQEAIDVIPLLPSLYDEPLSDPSQIPTYLVAKLARKHVTVSLSGDGGDELFGGYSRYIQGKHIWKKIRNINWRYRNLLANTIFHYSEQHWDYLLSNKIVNRLTKNKLYGSRIYSVAMLLKSRSFENFYRTMVSHWKIPSELVKGSQEFNDNSENGNGRFHVEMDDFEKMMYIDSISYLPDDILVKVDRASMGVSLESRIPLLDHRIVEFAWKLPIQYKVNNGIQKWILRQILYKYVPQQLIERPKMGFGVPIGHWLRGPLREWAEELLDEERLKVEGFFNPSLVRKKWIEHLKGEKNWQYYLWDVLMFQAWLNYSK</sequence>
<protein>
    <recommendedName>
        <fullName evidence="3">asparagine synthase (glutamine-hydrolyzing)</fullName>
        <ecNumber evidence="3">6.3.5.4</ecNumber>
    </recommendedName>
</protein>
<dbReference type="EMBL" id="BAWO01000003">
    <property type="protein sequence ID" value="GAJ38355.1"/>
    <property type="molecule type" value="Genomic_DNA"/>
</dbReference>
<feature type="binding site" evidence="10">
    <location>
        <position position="105"/>
    </location>
    <ligand>
        <name>L-glutamine</name>
        <dbReference type="ChEBI" id="CHEBI:58359"/>
    </ligand>
</feature>
<dbReference type="Pfam" id="PF00733">
    <property type="entry name" value="Asn_synthase"/>
    <property type="match status" value="1"/>
</dbReference>
<evidence type="ECO:0000256" key="8">
    <source>
        <dbReference type="ARBA" id="ARBA00048741"/>
    </source>
</evidence>
<reference evidence="14 15" key="1">
    <citation type="submission" date="2014-04" db="EMBL/GenBank/DDBJ databases">
        <title>Whole genome shotgun sequence of Geobacillus caldoxylosilyticus NBRC 107762.</title>
        <authorList>
            <person name="Hosoyama A."/>
            <person name="Hosoyama Y."/>
            <person name="Katano-Makiyama Y."/>
            <person name="Tsuchikane K."/>
            <person name="Ohji S."/>
            <person name="Ichikawa N."/>
            <person name="Yamazoe A."/>
            <person name="Fujita N."/>
        </authorList>
    </citation>
    <scope>NUCLEOTIDE SEQUENCE [LARGE SCALE GENOMIC DNA]</scope>
    <source>
        <strain evidence="14 15">NBRC 107762</strain>
    </source>
</reference>
<feature type="domain" description="Glutamine amidotransferase type-2" evidence="13">
    <location>
        <begin position="50"/>
        <end position="172"/>
    </location>
</feature>
<dbReference type="InterPro" id="IPR014729">
    <property type="entry name" value="Rossmann-like_a/b/a_fold"/>
</dbReference>
<feature type="active site" description="For GATase activity" evidence="9">
    <location>
        <position position="2"/>
    </location>
</feature>
<evidence type="ECO:0000256" key="11">
    <source>
        <dbReference type="PIRSR" id="PIRSR001589-3"/>
    </source>
</evidence>
<proteinExistence type="inferred from homology"/>
<dbReference type="NCBIfam" id="TIGR01536">
    <property type="entry name" value="asn_synth_AEB"/>
    <property type="match status" value="1"/>
</dbReference>
<dbReference type="InterPro" id="IPR006426">
    <property type="entry name" value="Asn_synth_AEB"/>
</dbReference>
<feature type="site" description="Important for beta-aspartyl-AMP intermediate formation" evidence="11">
    <location>
        <position position="378"/>
    </location>
</feature>
<feature type="binding site" evidence="10">
    <location>
        <position position="303"/>
    </location>
    <ligand>
        <name>ATP</name>
        <dbReference type="ChEBI" id="CHEBI:30616"/>
    </ligand>
</feature>
<dbReference type="AlphaFoldDB" id="A0A023DAH2"/>
<dbReference type="RefSeq" id="WP_042406666.1">
    <property type="nucleotide sequence ID" value="NZ_BAWO01000003.1"/>
</dbReference>
<evidence type="ECO:0000256" key="10">
    <source>
        <dbReference type="PIRSR" id="PIRSR001589-2"/>
    </source>
</evidence>
<keyword evidence="7 9" id="KW-0315">Glutamine amidotransferase</keyword>
<dbReference type="SUPFAM" id="SSF56235">
    <property type="entry name" value="N-terminal nucleophile aminohydrolases (Ntn hydrolases)"/>
    <property type="match status" value="1"/>
</dbReference>
<evidence type="ECO:0000256" key="6">
    <source>
        <dbReference type="ARBA" id="ARBA00022888"/>
    </source>
</evidence>
<feature type="binding site" evidence="10">
    <location>
        <begin position="376"/>
        <end position="377"/>
    </location>
    <ligand>
        <name>ATP</name>
        <dbReference type="ChEBI" id="CHEBI:30616"/>
    </ligand>
</feature>
<dbReference type="Gene3D" id="3.40.50.620">
    <property type="entry name" value="HUPs"/>
    <property type="match status" value="2"/>
</dbReference>
<evidence type="ECO:0000256" key="9">
    <source>
        <dbReference type="PIRSR" id="PIRSR001589-1"/>
    </source>
</evidence>
<keyword evidence="5 10" id="KW-0067">ATP-binding</keyword>
<dbReference type="GO" id="GO:0006529">
    <property type="term" value="P:asparagine biosynthetic process"/>
    <property type="evidence" value="ECO:0007669"/>
    <property type="project" value="UniProtKB-KW"/>
</dbReference>
<evidence type="ECO:0000256" key="1">
    <source>
        <dbReference type="ARBA" id="ARBA00005187"/>
    </source>
</evidence>
<dbReference type="GO" id="GO:0005829">
    <property type="term" value="C:cytosol"/>
    <property type="evidence" value="ECO:0007669"/>
    <property type="project" value="TreeGrafter"/>
</dbReference>
<dbReference type="InterPro" id="IPR033738">
    <property type="entry name" value="AsnB_N"/>
</dbReference>
<dbReference type="EC" id="6.3.5.4" evidence="3"/>
<keyword evidence="9" id="KW-0028">Amino-acid biosynthesis</keyword>
<evidence type="ECO:0000313" key="15">
    <source>
        <dbReference type="Proteomes" id="UP000023561"/>
    </source>
</evidence>
<organism evidence="14 15">
    <name type="scientific">Parageobacillus caldoxylosilyticus NBRC 107762</name>
    <dbReference type="NCBI Taxonomy" id="1220594"/>
    <lineage>
        <taxon>Bacteria</taxon>
        <taxon>Bacillati</taxon>
        <taxon>Bacillota</taxon>
        <taxon>Bacilli</taxon>
        <taxon>Bacillales</taxon>
        <taxon>Anoxybacillaceae</taxon>
        <taxon>Saccharococcus</taxon>
    </lineage>
</organism>
<keyword evidence="4 10" id="KW-0547">Nucleotide-binding</keyword>
<dbReference type="InterPro" id="IPR051786">
    <property type="entry name" value="ASN_synthetase/amidase"/>
</dbReference>
<dbReference type="InterPro" id="IPR001962">
    <property type="entry name" value="Asn_synthase"/>
</dbReference>
<dbReference type="CDD" id="cd00712">
    <property type="entry name" value="AsnB"/>
    <property type="match status" value="1"/>
</dbReference>
<evidence type="ECO:0000259" key="13">
    <source>
        <dbReference type="Pfam" id="PF13537"/>
    </source>
</evidence>
<comment type="catalytic activity">
    <reaction evidence="8">
        <text>L-aspartate + L-glutamine + ATP + H2O = L-asparagine + L-glutamate + AMP + diphosphate + H(+)</text>
        <dbReference type="Rhea" id="RHEA:12228"/>
        <dbReference type="ChEBI" id="CHEBI:15377"/>
        <dbReference type="ChEBI" id="CHEBI:15378"/>
        <dbReference type="ChEBI" id="CHEBI:29985"/>
        <dbReference type="ChEBI" id="CHEBI:29991"/>
        <dbReference type="ChEBI" id="CHEBI:30616"/>
        <dbReference type="ChEBI" id="CHEBI:33019"/>
        <dbReference type="ChEBI" id="CHEBI:58048"/>
        <dbReference type="ChEBI" id="CHEBI:58359"/>
        <dbReference type="ChEBI" id="CHEBI:456215"/>
        <dbReference type="EC" id="6.3.5.4"/>
    </reaction>
</comment>
<evidence type="ECO:0000313" key="14">
    <source>
        <dbReference type="EMBL" id="GAJ38355.1"/>
    </source>
</evidence>
<dbReference type="CDD" id="cd01991">
    <property type="entry name" value="Asn_synthase_B_C"/>
    <property type="match status" value="1"/>
</dbReference>
<accession>A0A023DAH2</accession>
<keyword evidence="15" id="KW-1185">Reference proteome</keyword>
<feature type="domain" description="Asparagine synthetase" evidence="12">
    <location>
        <begin position="254"/>
        <end position="645"/>
    </location>
</feature>
<dbReference type="Gene3D" id="3.60.20.10">
    <property type="entry name" value="Glutamine Phosphoribosylpyrophosphate, subunit 1, domain 1"/>
    <property type="match status" value="1"/>
</dbReference>
<comment type="caution">
    <text evidence="14">The sequence shown here is derived from an EMBL/GenBank/DDBJ whole genome shotgun (WGS) entry which is preliminary data.</text>
</comment>
<dbReference type="OrthoDB" id="9763290at2"/>
<evidence type="ECO:0000256" key="7">
    <source>
        <dbReference type="ARBA" id="ARBA00022962"/>
    </source>
</evidence>
<dbReference type="InterPro" id="IPR017932">
    <property type="entry name" value="GATase_2_dom"/>
</dbReference>
<dbReference type="Pfam" id="PF13537">
    <property type="entry name" value="GATase_7"/>
    <property type="match status" value="1"/>
</dbReference>
<dbReference type="SUPFAM" id="SSF52402">
    <property type="entry name" value="Adenine nucleotide alpha hydrolases-like"/>
    <property type="match status" value="1"/>
</dbReference>
<dbReference type="PIRSF" id="PIRSF001589">
    <property type="entry name" value="Asn_synthetase_glu-h"/>
    <property type="match status" value="1"/>
</dbReference>
<evidence type="ECO:0000256" key="5">
    <source>
        <dbReference type="ARBA" id="ARBA00022840"/>
    </source>
</evidence>
<dbReference type="PANTHER" id="PTHR43284:SF1">
    <property type="entry name" value="ASPARAGINE SYNTHETASE"/>
    <property type="match status" value="1"/>
</dbReference>
<name>A0A023DAH2_9BACL</name>
<comment type="similarity">
    <text evidence="2">Belongs to the asparagine synthetase family.</text>
</comment>
<evidence type="ECO:0000256" key="4">
    <source>
        <dbReference type="ARBA" id="ARBA00022741"/>
    </source>
</evidence>
<evidence type="ECO:0000256" key="3">
    <source>
        <dbReference type="ARBA" id="ARBA00012737"/>
    </source>
</evidence>
<comment type="pathway">
    <text evidence="1">Amino-acid biosynthesis; L-asparagine biosynthesis; L-asparagine from L-aspartate (L-Gln route): step 1/1.</text>
</comment>
<evidence type="ECO:0000256" key="2">
    <source>
        <dbReference type="ARBA" id="ARBA00005752"/>
    </source>
</evidence>
<keyword evidence="6 9" id="KW-0061">Asparagine biosynthesis</keyword>
<dbReference type="GO" id="GO:0005524">
    <property type="term" value="F:ATP binding"/>
    <property type="evidence" value="ECO:0007669"/>
    <property type="project" value="UniProtKB-KW"/>
</dbReference>
<dbReference type="PANTHER" id="PTHR43284">
    <property type="entry name" value="ASPARAGINE SYNTHETASE (GLUTAMINE-HYDROLYZING)"/>
    <property type="match status" value="1"/>
</dbReference>
<dbReference type="Proteomes" id="UP000023561">
    <property type="component" value="Unassembled WGS sequence"/>
</dbReference>
<gene>
    <name evidence="14" type="primary">asnB</name>
    <name evidence="14" type="ORF">GCA01S_003_00210</name>
</gene>
<dbReference type="InterPro" id="IPR029055">
    <property type="entry name" value="Ntn_hydrolases_N"/>
</dbReference>